<evidence type="ECO:0000313" key="3">
    <source>
        <dbReference type="Proteomes" id="UP000823388"/>
    </source>
</evidence>
<organism evidence="2 3">
    <name type="scientific">Panicum virgatum</name>
    <name type="common">Blackwell switchgrass</name>
    <dbReference type="NCBI Taxonomy" id="38727"/>
    <lineage>
        <taxon>Eukaryota</taxon>
        <taxon>Viridiplantae</taxon>
        <taxon>Streptophyta</taxon>
        <taxon>Embryophyta</taxon>
        <taxon>Tracheophyta</taxon>
        <taxon>Spermatophyta</taxon>
        <taxon>Magnoliopsida</taxon>
        <taxon>Liliopsida</taxon>
        <taxon>Poales</taxon>
        <taxon>Poaceae</taxon>
        <taxon>PACMAD clade</taxon>
        <taxon>Panicoideae</taxon>
        <taxon>Panicodae</taxon>
        <taxon>Paniceae</taxon>
        <taxon>Panicinae</taxon>
        <taxon>Panicum</taxon>
        <taxon>Panicum sect. Hiantes</taxon>
    </lineage>
</organism>
<dbReference type="AlphaFoldDB" id="A0A8T0VPH0"/>
<evidence type="ECO:0000256" key="1">
    <source>
        <dbReference type="SAM" id="MobiDB-lite"/>
    </source>
</evidence>
<feature type="region of interest" description="Disordered" evidence="1">
    <location>
        <begin position="1"/>
        <end position="139"/>
    </location>
</feature>
<dbReference type="EMBL" id="CM029040">
    <property type="protein sequence ID" value="KAG2633559.1"/>
    <property type="molecule type" value="Genomic_DNA"/>
</dbReference>
<sequence length="206" mass="21650">MRSPRDSGAPRRRLPIATPACPATDARRLLPATATPPTPAPRDAATATGPHSSTPAPYRGTATPPPPHPDAGSPSRHRHPVCHAAAPLDAVDLDCEDRSRRRRRGSGSRRALRGGAREGKSHARSRRHAPPAVDSPCATRAAAVPVAVGARSSQAHLLHTVVDLAPPASTPRGPLPSRRWLKSSPHLLDSSTPPSVSRFSDVLPSL</sequence>
<comment type="caution">
    <text evidence="2">The sequence shown here is derived from an EMBL/GenBank/DDBJ whole genome shotgun (WGS) entry which is preliminary data.</text>
</comment>
<protein>
    <submittedName>
        <fullName evidence="2">Uncharacterized protein</fullName>
    </submittedName>
</protein>
<proteinExistence type="predicted"/>
<feature type="region of interest" description="Disordered" evidence="1">
    <location>
        <begin position="165"/>
        <end position="206"/>
    </location>
</feature>
<reference evidence="2" key="1">
    <citation type="submission" date="2020-05" db="EMBL/GenBank/DDBJ databases">
        <title>WGS assembly of Panicum virgatum.</title>
        <authorList>
            <person name="Lovell J.T."/>
            <person name="Jenkins J."/>
            <person name="Shu S."/>
            <person name="Juenger T.E."/>
            <person name="Schmutz J."/>
        </authorList>
    </citation>
    <scope>NUCLEOTIDE SEQUENCE</scope>
    <source>
        <strain evidence="2">AP13</strain>
    </source>
</reference>
<feature type="compositionally biased region" description="Polar residues" evidence="1">
    <location>
        <begin position="189"/>
        <end position="198"/>
    </location>
</feature>
<feature type="compositionally biased region" description="Basic residues" evidence="1">
    <location>
        <begin position="100"/>
        <end position="112"/>
    </location>
</feature>
<accession>A0A8T0VPH0</accession>
<gene>
    <name evidence="2" type="ORF">PVAP13_2NG263300</name>
</gene>
<keyword evidence="3" id="KW-1185">Reference proteome</keyword>
<dbReference type="Proteomes" id="UP000823388">
    <property type="component" value="Chromosome 2N"/>
</dbReference>
<feature type="compositionally biased region" description="Low complexity" evidence="1">
    <location>
        <begin position="41"/>
        <end position="62"/>
    </location>
</feature>
<evidence type="ECO:0000313" key="2">
    <source>
        <dbReference type="EMBL" id="KAG2633559.1"/>
    </source>
</evidence>
<name>A0A8T0VPH0_PANVG</name>